<dbReference type="Gene3D" id="3.40.50.10680">
    <property type="entry name" value="CofD-like domains"/>
    <property type="match status" value="1"/>
</dbReference>
<evidence type="ECO:0000313" key="3">
    <source>
        <dbReference type="EMBL" id="NLJ19277.1"/>
    </source>
</evidence>
<dbReference type="Pfam" id="PF01933">
    <property type="entry name" value="CofD"/>
    <property type="match status" value="1"/>
</dbReference>
<comment type="function">
    <text evidence="2">Required for morphogenesis under gluconeogenic growth conditions.</text>
</comment>
<dbReference type="PANTHER" id="PTHR30135:SF3">
    <property type="entry name" value="GLUCONEOGENESIS FACTOR-RELATED"/>
    <property type="match status" value="1"/>
</dbReference>
<dbReference type="HAMAP" id="MF_00973">
    <property type="entry name" value="Gluconeogen_factor"/>
    <property type="match status" value="1"/>
</dbReference>
<dbReference type="PANTHER" id="PTHR30135">
    <property type="entry name" value="UNCHARACTERIZED PROTEIN YVCK-RELATED"/>
    <property type="match status" value="1"/>
</dbReference>
<dbReference type="InterPro" id="IPR038136">
    <property type="entry name" value="CofD-like_dom_sf"/>
</dbReference>
<dbReference type="NCBIfam" id="TIGR01826">
    <property type="entry name" value="CofD_related"/>
    <property type="match status" value="1"/>
</dbReference>
<evidence type="ECO:0000256" key="1">
    <source>
        <dbReference type="ARBA" id="ARBA00022490"/>
    </source>
</evidence>
<dbReference type="EMBL" id="JAAYSM010000379">
    <property type="protein sequence ID" value="NLJ19277.1"/>
    <property type="molecule type" value="Genomic_DNA"/>
</dbReference>
<dbReference type="Proteomes" id="UP000541058">
    <property type="component" value="Unassembled WGS sequence"/>
</dbReference>
<comment type="similarity">
    <text evidence="2">Belongs to the gluconeogenesis factor family.</text>
</comment>
<evidence type="ECO:0000256" key="2">
    <source>
        <dbReference type="HAMAP-Rule" id="MF_00973"/>
    </source>
</evidence>
<name>A0A7X8C5C2_9LACT</name>
<proteinExistence type="inferred from homology"/>
<protein>
    <recommendedName>
        <fullName evidence="2">Putative gluconeogenesis factor</fullName>
    </recommendedName>
</protein>
<dbReference type="GO" id="GO:0005737">
    <property type="term" value="C:cytoplasm"/>
    <property type="evidence" value="ECO:0007669"/>
    <property type="project" value="UniProtKB-SubCell"/>
</dbReference>
<gene>
    <name evidence="3" type="ORF">GX355_10520</name>
</gene>
<dbReference type="RefSeq" id="WP_276649711.1">
    <property type="nucleotide sequence ID" value="NZ_CANBAE010000014.1"/>
</dbReference>
<dbReference type="InterPro" id="IPR010119">
    <property type="entry name" value="Gluconeogen_factor"/>
</dbReference>
<dbReference type="GO" id="GO:0043743">
    <property type="term" value="F:LPPG:FO 2-phospho-L-lactate transferase activity"/>
    <property type="evidence" value="ECO:0007669"/>
    <property type="project" value="InterPro"/>
</dbReference>
<evidence type="ECO:0000313" key="4">
    <source>
        <dbReference type="Proteomes" id="UP000541058"/>
    </source>
</evidence>
<comment type="caution">
    <text evidence="3">The sequence shown here is derived from an EMBL/GenBank/DDBJ whole genome shotgun (WGS) entry which is preliminary data.</text>
</comment>
<comment type="subcellular location">
    <subcellularLocation>
        <location evidence="2">Cytoplasm</location>
    </subcellularLocation>
</comment>
<dbReference type="SUPFAM" id="SSF142338">
    <property type="entry name" value="CofD-like"/>
    <property type="match status" value="1"/>
</dbReference>
<accession>A0A7X8C5C2</accession>
<organism evidence="3 4">
    <name type="scientific">Globicatella sulfidifaciens</name>
    <dbReference type="NCBI Taxonomy" id="136093"/>
    <lineage>
        <taxon>Bacteria</taxon>
        <taxon>Bacillati</taxon>
        <taxon>Bacillota</taxon>
        <taxon>Bacilli</taxon>
        <taxon>Lactobacillales</taxon>
        <taxon>Aerococcaceae</taxon>
        <taxon>Globicatella</taxon>
    </lineage>
</organism>
<dbReference type="AlphaFoldDB" id="A0A7X8C5C2"/>
<dbReference type="InterPro" id="IPR002882">
    <property type="entry name" value="CofD"/>
</dbReference>
<dbReference type="CDD" id="cd07187">
    <property type="entry name" value="YvcK_like"/>
    <property type="match status" value="1"/>
</dbReference>
<dbReference type="GO" id="GO:0008360">
    <property type="term" value="P:regulation of cell shape"/>
    <property type="evidence" value="ECO:0007669"/>
    <property type="project" value="UniProtKB-UniRule"/>
</dbReference>
<reference evidence="3 4" key="1">
    <citation type="journal article" date="2020" name="Biotechnol. Biofuels">
        <title>New insights from the biogas microbiome by comprehensive genome-resolved metagenomics of nearly 1600 species originating from multiple anaerobic digesters.</title>
        <authorList>
            <person name="Campanaro S."/>
            <person name="Treu L."/>
            <person name="Rodriguez-R L.M."/>
            <person name="Kovalovszki A."/>
            <person name="Ziels R.M."/>
            <person name="Maus I."/>
            <person name="Zhu X."/>
            <person name="Kougias P.G."/>
            <person name="Basile A."/>
            <person name="Luo G."/>
            <person name="Schluter A."/>
            <person name="Konstantinidis K.T."/>
            <person name="Angelidaki I."/>
        </authorList>
    </citation>
    <scope>NUCLEOTIDE SEQUENCE [LARGE SCALE GENOMIC DNA]</scope>
    <source>
        <strain evidence="3">AS23ysBPME_34</strain>
    </source>
</reference>
<sequence>MSEENKLKYKVAVIGGGTGLPVILKGLKHLNAYVSAIVTVADDGGSSGVIRDYINVVPPGDIRNCMVALSESDPLLLDVFQYRFDSEDAFLAGHAIGNLIIAALKEMNGSLDKSLEILSEFMKVKGKILPAAQEPLVLNALFEDGTIAVGESQIAKHRKKIKEVSVTTRLGDKAKTASPKVVEAIMEADMIVLGPGSLYTSILPNLMIDEIGEAIRNTSAEVVYICNIMTQLGETESFTDANHVEVLNQHLGGHYIDTVLVNIAEVPEDYILNQPNEEYLLQVKHDFMGLRSQGVRVISNSFLSMKNGGAYHDTELVVEELAHLLDTHKLYLSSKLSK</sequence>
<keyword evidence="1 2" id="KW-0963">Cytoplasm</keyword>